<proteinExistence type="predicted"/>
<organism evidence="1 2">
    <name type="scientific">Polysphondylium violaceum</name>
    <dbReference type="NCBI Taxonomy" id="133409"/>
    <lineage>
        <taxon>Eukaryota</taxon>
        <taxon>Amoebozoa</taxon>
        <taxon>Evosea</taxon>
        <taxon>Eumycetozoa</taxon>
        <taxon>Dictyostelia</taxon>
        <taxon>Dictyosteliales</taxon>
        <taxon>Dictyosteliaceae</taxon>
        <taxon>Polysphondylium</taxon>
    </lineage>
</organism>
<dbReference type="EMBL" id="AJWJ01000259">
    <property type="protein sequence ID" value="KAF2072659.1"/>
    <property type="molecule type" value="Genomic_DNA"/>
</dbReference>
<dbReference type="AlphaFoldDB" id="A0A8J4V6B4"/>
<protein>
    <submittedName>
        <fullName evidence="1">Uncharacterized protein</fullName>
    </submittedName>
</protein>
<accession>A0A8J4V6B4</accession>
<name>A0A8J4V6B4_9MYCE</name>
<evidence type="ECO:0000313" key="1">
    <source>
        <dbReference type="EMBL" id="KAF2072659.1"/>
    </source>
</evidence>
<keyword evidence="2" id="KW-1185">Reference proteome</keyword>
<sequence length="979" mass="111639">MSVSTYACFDSKLIRIVENEVKSALPAQQQAQIDKKIKLATTTTTTVNSNSNNENREVNISIIFIKIKHKDQSIAAQPTTTSGAKDKVGVLAESITALESFNKIGYYENVDFQRAPTYVLQSNTIEYKDRKDRFISLVGLAIISDNQYFQYSTCLLIQVQPSTVETATKEYILGYLQIEGDKCIGFEIVHRFKLNNIKKKLHHKILDGPTVVFYDESLNTGSAADGGFITSTYHIIQKVTDDGKSTWNQYEYKPPAIDSRFLAIYNVVDQKSTDSIMDDDFGWGDDDEDDAIIQQQNKQSKPQQELQQMANQQVPCLIGYSSNPVSIFSKTLLINNSANFNITDHRITTVLNHVTTDKIIAERSFKVIKSIECTYYALMLDTTIRIYKETQETLEEALDEWVLTLENKSPRLYFICNTPLFFNPLDRANQEEWSQGCVVVRYDEMIEVYCIATKRLMNRLTNVQETWIHDFVAYGYDQLLARHKPLESKLVTLSLIPLQKVSIEQQMAHLPRSVASPPATAKKPQKTGLELLIESLDQRLQIADKECKDMQEKVVLKQRFFNTSLQILESLGYPCRSDTIPQPEDQDQQLIDNLVPFFGNNHTSATTKKPTSEKKPLVFKYNGKTISLVEGLLLLELDVENMNPKTGTEISLLSVYFTNNQTPIHSKLRYTDKNCSCSDGIGGIHISGTTRVKVLVEMSISDILSTIKPSTPSVMVNLLVEWGKVNTDIPLSHHLKNIHLDSLEVFDIMPFIIQSFIVDSTPPITLIPPTKLLYPYSICLQLRQTKPSNHPLFSLDSFPQELDNIFINHLRLNTGHSQPNVGSSSRVKHYESYDQAPHRNRIQYRFLPLQVNAKNDTKSMEFVCQFYNLNVFLIFLRTLLMNHFPSPSESILELSSRNEWFKSLKSKLGKLLNTQSLQIDREADTNSASLNKKQQQAIYKKQYDFYQSIYQSKIESEGLSLHYKLLYSSGLLSNTKEQK</sequence>
<evidence type="ECO:0000313" key="2">
    <source>
        <dbReference type="Proteomes" id="UP000695562"/>
    </source>
</evidence>
<dbReference type="OrthoDB" id="21641at2759"/>
<comment type="caution">
    <text evidence="1">The sequence shown here is derived from an EMBL/GenBank/DDBJ whole genome shotgun (WGS) entry which is preliminary data.</text>
</comment>
<gene>
    <name evidence="1" type="ORF">CYY_006019</name>
</gene>
<dbReference type="Proteomes" id="UP000695562">
    <property type="component" value="Unassembled WGS sequence"/>
</dbReference>
<reference evidence="1" key="1">
    <citation type="submission" date="2020-01" db="EMBL/GenBank/DDBJ databases">
        <title>Development of genomics and gene disruption for Polysphondylium violaceum indicates a role for the polyketide synthase stlB in stalk morphogenesis.</title>
        <authorList>
            <person name="Narita B."/>
            <person name="Kawabe Y."/>
            <person name="Kin K."/>
            <person name="Saito T."/>
            <person name="Gibbs R."/>
            <person name="Kuspa A."/>
            <person name="Muzny D."/>
            <person name="Queller D."/>
            <person name="Richards S."/>
            <person name="Strassman J."/>
            <person name="Sucgang R."/>
            <person name="Worley K."/>
            <person name="Schaap P."/>
        </authorList>
    </citation>
    <scope>NUCLEOTIDE SEQUENCE</scope>
    <source>
        <strain evidence="1">QSvi11</strain>
    </source>
</reference>